<dbReference type="EMBL" id="CP020370">
    <property type="protein sequence ID" value="AUB81766.1"/>
    <property type="molecule type" value="Genomic_DNA"/>
</dbReference>
<sequence>MERLIRGGIHLARLDPAKGAEIGKLRPVALLSAPEILEIDSPLLFVCPLSSRSEPRYASLHVPLSPRDDLKAESFALVEHCRAISRTRLCGPPIARLTESEIEVVLHRLMRLVGL</sequence>
<dbReference type="RefSeq" id="WP_100919522.1">
    <property type="nucleotide sequence ID" value="NZ_CP020370.1"/>
</dbReference>
<dbReference type="PANTHER" id="PTHR33988">
    <property type="entry name" value="ENDORIBONUCLEASE MAZF-RELATED"/>
    <property type="match status" value="1"/>
</dbReference>
<organism evidence="1 2">
    <name type="scientific">Candidatus Thiodictyon syntrophicum</name>
    <dbReference type="NCBI Taxonomy" id="1166950"/>
    <lineage>
        <taxon>Bacteria</taxon>
        <taxon>Pseudomonadati</taxon>
        <taxon>Pseudomonadota</taxon>
        <taxon>Gammaproteobacteria</taxon>
        <taxon>Chromatiales</taxon>
        <taxon>Chromatiaceae</taxon>
        <taxon>Thiodictyon</taxon>
    </lineage>
</organism>
<dbReference type="GO" id="GO:0004521">
    <property type="term" value="F:RNA endonuclease activity"/>
    <property type="evidence" value="ECO:0007669"/>
    <property type="project" value="TreeGrafter"/>
</dbReference>
<name>A0A2K8U862_9GAMM</name>
<dbReference type="KEGG" id="tsy:THSYN_12870"/>
<protein>
    <submittedName>
        <fullName evidence="1">MazF family transcriptional regulator</fullName>
    </submittedName>
</protein>
<dbReference type="InterPro" id="IPR011067">
    <property type="entry name" value="Plasmid_toxin/cell-grow_inhib"/>
</dbReference>
<dbReference type="InterPro" id="IPR003477">
    <property type="entry name" value="PemK-like"/>
</dbReference>
<keyword evidence="2" id="KW-1185">Reference proteome</keyword>
<proteinExistence type="predicted"/>
<dbReference type="SUPFAM" id="SSF50118">
    <property type="entry name" value="Cell growth inhibitor/plasmid maintenance toxic component"/>
    <property type="match status" value="1"/>
</dbReference>
<dbReference type="GO" id="GO:0006402">
    <property type="term" value="P:mRNA catabolic process"/>
    <property type="evidence" value="ECO:0007669"/>
    <property type="project" value="TreeGrafter"/>
</dbReference>
<gene>
    <name evidence="1" type="ORF">THSYN_12870</name>
</gene>
<dbReference type="Pfam" id="PF02452">
    <property type="entry name" value="PemK_toxin"/>
    <property type="match status" value="1"/>
</dbReference>
<reference evidence="1 2" key="1">
    <citation type="submission" date="2017-03" db="EMBL/GenBank/DDBJ databases">
        <title>Complete genome sequence of Candidatus 'Thiodictyon syntrophicum' sp. nov. strain Cad16T, a photolithoautotroph purple sulfur bacterium isolated from an alpine meromictic lake.</title>
        <authorList>
            <person name="Luedin S.M."/>
            <person name="Pothier J.F."/>
            <person name="Danza F."/>
            <person name="Storelli N."/>
            <person name="Wittwer M."/>
            <person name="Tonolla M."/>
        </authorList>
    </citation>
    <scope>NUCLEOTIDE SEQUENCE [LARGE SCALE GENOMIC DNA]</scope>
    <source>
        <strain evidence="1 2">Cad16T</strain>
    </source>
</reference>
<dbReference type="AlphaFoldDB" id="A0A2K8U862"/>
<evidence type="ECO:0000313" key="2">
    <source>
        <dbReference type="Proteomes" id="UP000232638"/>
    </source>
</evidence>
<dbReference type="PANTHER" id="PTHR33988:SF3">
    <property type="entry name" value="ENDORIBONUCLEASE TOXIN CHPB-RELATED"/>
    <property type="match status" value="1"/>
</dbReference>
<dbReference type="Gene3D" id="2.30.30.110">
    <property type="match status" value="1"/>
</dbReference>
<dbReference type="GO" id="GO:0016075">
    <property type="term" value="P:rRNA catabolic process"/>
    <property type="evidence" value="ECO:0007669"/>
    <property type="project" value="TreeGrafter"/>
</dbReference>
<evidence type="ECO:0000313" key="1">
    <source>
        <dbReference type="EMBL" id="AUB81766.1"/>
    </source>
</evidence>
<dbReference type="GO" id="GO:0003677">
    <property type="term" value="F:DNA binding"/>
    <property type="evidence" value="ECO:0007669"/>
    <property type="project" value="InterPro"/>
</dbReference>
<accession>A0A2K8U862</accession>
<dbReference type="OrthoDB" id="9808744at2"/>
<dbReference type="Proteomes" id="UP000232638">
    <property type="component" value="Chromosome"/>
</dbReference>